<comment type="caution">
    <text evidence="2">The sequence shown here is derived from an EMBL/GenBank/DDBJ whole genome shotgun (WGS) entry which is preliminary data.</text>
</comment>
<feature type="compositionally biased region" description="Polar residues" evidence="1">
    <location>
        <begin position="146"/>
        <end position="155"/>
    </location>
</feature>
<feature type="region of interest" description="Disordered" evidence="1">
    <location>
        <begin position="1102"/>
        <end position="1138"/>
    </location>
</feature>
<name>A0A4Y9YZH7_9APHY</name>
<dbReference type="Pfam" id="PF18759">
    <property type="entry name" value="Plavaka"/>
    <property type="match status" value="1"/>
</dbReference>
<gene>
    <name evidence="2" type="ORF">EVJ58_g1914</name>
</gene>
<evidence type="ECO:0000313" key="2">
    <source>
        <dbReference type="EMBL" id="TFY66991.1"/>
    </source>
</evidence>
<feature type="compositionally biased region" description="Acidic residues" evidence="1">
    <location>
        <begin position="84"/>
        <end position="95"/>
    </location>
</feature>
<dbReference type="AlphaFoldDB" id="A0A4Y9YZH7"/>
<feature type="compositionally biased region" description="Polar residues" evidence="1">
    <location>
        <begin position="1"/>
        <end position="10"/>
    </location>
</feature>
<dbReference type="EMBL" id="SEKV01000066">
    <property type="protein sequence ID" value="TFY66991.1"/>
    <property type="molecule type" value="Genomic_DNA"/>
</dbReference>
<evidence type="ECO:0000256" key="1">
    <source>
        <dbReference type="SAM" id="MobiDB-lite"/>
    </source>
</evidence>
<sequence length="1138" mass="127151">MLVQHLQQSEEAACQRARHQHEASMRQPTRRDHHRRVQVARSRSRSHSSAGQAASMPDGSAAGLEADPAPVPFEGDYYGTADDYAPEDLPFDDPNEAAMEAGGDDDSGDDSDDDGGMAADHEAVGDDLVEPHGVARGTGGGDPNRSGRTVHNSDAGSAPMDIDGVDQVPSDAADAPNAHAHLRQSPVRVVRFGGQAGKPINHPSAAGPGPSKGMGYKTYAQEVDPKSENPYAPFASRLDWEIAHWAKLRGSGSTAFSDLLAIEEVRERLGLSYKNTDELNKIIDDQLPNRRPVFKRFEVCVAGEKFAVFARGILECAEALYGDTEHARYLVVAAERHYADADQTVRLYHDLHTGKWWWATQAQLEEENPVDVFRNKTAYPVYLTIGNLPKEIRRKPSRRGQILLAYLPTSRLEHIKNKTARRRTLANLFHACMSMITEPLREAGIKGVPMTSGDGVTRRCHPILAIYVGDYPEQVLVTATYTGDCPICKCPHSELGCYPCVYGYRDVNEVLDALAFFGTADYKDECDRVGIKPIQRPFWEHLPYVDMFRSITPDVLHQLLQGVIKHLLSWLTDIIGEEEVDARVKRLPPNHSIRIFYKGLSGLSRVTGTEHKQIARFILSLVVDVDLPGNEAADLIAATTSLLDFLYMSQYSVHSSTTLAALEQALSDFHAKKDVFIRLGARGNFIIPKLHMMAHYVRAIMLYGTTDNYNTEATERLHIDFAKEAYRSTNRKDELPQMTKWLERREKVLQHAKYVQWRVLYALSQGDPSRAEPAAADEVTRWHPPDMACPLQHHMTKWPSRRAVSVKELVAAEGYGATYLIPALARFVVEFNAPNLTRNEVEAHAASVRFPFTALPVYHKIRFCNTEYYGNETLDAIHAQPQRVGSTGNILAPDRFDTALVRIRSIGQPSSSIHDMRVGQVRAIFLLPEKSLRELFPSAIQVPRHLVYVEWFSKFAASPDPRHRMYKDKIECYSYVVLLSPSLMGYLRNNVPNGLVLRVLQRHPQWGYNKAVQNDAHKNWVVADRVRQRLTDRRADIKQTILLSLGPEMHARWQTEAPAATGRSLDARLEAIRTAYPREPAKITAIFMGVLQSDITVYGDSETSLPASQDAETDTTRTPGQLVADDAATGFAGNVRDD</sequence>
<feature type="compositionally biased region" description="Basic residues" evidence="1">
    <location>
        <begin position="31"/>
        <end position="46"/>
    </location>
</feature>
<proteinExistence type="predicted"/>
<protein>
    <submittedName>
        <fullName evidence="2">Uncharacterized protein</fullName>
    </submittedName>
</protein>
<dbReference type="Proteomes" id="UP000298390">
    <property type="component" value="Unassembled WGS sequence"/>
</dbReference>
<feature type="compositionally biased region" description="Acidic residues" evidence="1">
    <location>
        <begin position="102"/>
        <end position="115"/>
    </location>
</feature>
<dbReference type="InterPro" id="IPR041078">
    <property type="entry name" value="Plavaka"/>
</dbReference>
<feature type="region of interest" description="Disordered" evidence="1">
    <location>
        <begin position="1"/>
        <end position="163"/>
    </location>
</feature>
<accession>A0A4Y9YZH7</accession>
<organism evidence="2 3">
    <name type="scientific">Rhodofomes roseus</name>
    <dbReference type="NCBI Taxonomy" id="34475"/>
    <lineage>
        <taxon>Eukaryota</taxon>
        <taxon>Fungi</taxon>
        <taxon>Dikarya</taxon>
        <taxon>Basidiomycota</taxon>
        <taxon>Agaricomycotina</taxon>
        <taxon>Agaricomycetes</taxon>
        <taxon>Polyporales</taxon>
        <taxon>Rhodofomes</taxon>
    </lineage>
</organism>
<evidence type="ECO:0000313" key="3">
    <source>
        <dbReference type="Proteomes" id="UP000298390"/>
    </source>
</evidence>
<reference evidence="2 3" key="1">
    <citation type="submission" date="2019-01" db="EMBL/GenBank/DDBJ databases">
        <title>Genome sequencing of the rare red list fungi Fomitopsis rosea.</title>
        <authorList>
            <person name="Buettner E."/>
            <person name="Kellner H."/>
        </authorList>
    </citation>
    <scope>NUCLEOTIDE SEQUENCE [LARGE SCALE GENOMIC DNA]</scope>
    <source>
        <strain evidence="2 3">DSM 105464</strain>
    </source>
</reference>